<dbReference type="OrthoDB" id="10026684at2759"/>
<protein>
    <submittedName>
        <fullName evidence="3">Uncharacterized protein</fullName>
    </submittedName>
</protein>
<name>A0A814P817_9BILA</name>
<feature type="region of interest" description="Disordered" evidence="1">
    <location>
        <begin position="364"/>
        <end position="391"/>
    </location>
</feature>
<evidence type="ECO:0000313" key="2">
    <source>
        <dbReference type="EMBL" id="CAF1003862.1"/>
    </source>
</evidence>
<dbReference type="Proteomes" id="UP000663877">
    <property type="component" value="Unassembled WGS sequence"/>
</dbReference>
<comment type="caution">
    <text evidence="3">The sequence shown here is derived from an EMBL/GenBank/DDBJ whole genome shotgun (WGS) entry which is preliminary data.</text>
</comment>
<proteinExistence type="predicted"/>
<evidence type="ECO:0000313" key="4">
    <source>
        <dbReference type="Proteomes" id="UP000663832"/>
    </source>
</evidence>
<evidence type="ECO:0000313" key="5">
    <source>
        <dbReference type="Proteomes" id="UP000663877"/>
    </source>
</evidence>
<keyword evidence="4" id="KW-1185">Reference proteome</keyword>
<evidence type="ECO:0000313" key="3">
    <source>
        <dbReference type="EMBL" id="CAF1104114.1"/>
    </source>
</evidence>
<dbReference type="Proteomes" id="UP000663832">
    <property type="component" value="Unassembled WGS sequence"/>
</dbReference>
<gene>
    <name evidence="3" type="ORF">BJG266_LOCUS21518</name>
    <name evidence="2" type="ORF">QVE165_LOCUS15086</name>
</gene>
<dbReference type="EMBL" id="CAJNOM010000081">
    <property type="protein sequence ID" value="CAF1003862.1"/>
    <property type="molecule type" value="Genomic_DNA"/>
</dbReference>
<sequence>MASSSSLLDHSFTTASSSNPLSSIQALGEIPFLKPAHSISSSTATIDGISIETTKNSFPVFDHTDNLRIFQGKKIVFFGDSAIRLLYRDLSKLLHKNKFMSEIELSKQRYDHPLYVNEISIETNGLAGISDRIDCRRFICKESSTILYLIYLETILNAENSLTVEWLQQIVEYQSIDILIVSCAYLDLSFRQLETLNKDYDTTLQSFIPQLSIVLSKLNSAFCDHKQYESIKIWISPIPYKINDIKQYQQYTQLLDICLYITNQFKFNQLRHMDPWIHCYKRLYVKDSYNISSEGIRLLTNQIIEIVEEKQLRPLYRDLLQTTRVPIVISLTSIPMINSTVPIQVDIEDENRQIMMEKRRAQFEITKREGRKRRRANKKQEQKKMKNKIPS</sequence>
<dbReference type="EMBL" id="CAJNOI010000129">
    <property type="protein sequence ID" value="CAF1104114.1"/>
    <property type="molecule type" value="Genomic_DNA"/>
</dbReference>
<evidence type="ECO:0000256" key="1">
    <source>
        <dbReference type="SAM" id="MobiDB-lite"/>
    </source>
</evidence>
<dbReference type="AlphaFoldDB" id="A0A814P817"/>
<organism evidence="3 5">
    <name type="scientific">Adineta steineri</name>
    <dbReference type="NCBI Taxonomy" id="433720"/>
    <lineage>
        <taxon>Eukaryota</taxon>
        <taxon>Metazoa</taxon>
        <taxon>Spiralia</taxon>
        <taxon>Gnathifera</taxon>
        <taxon>Rotifera</taxon>
        <taxon>Eurotatoria</taxon>
        <taxon>Bdelloidea</taxon>
        <taxon>Adinetida</taxon>
        <taxon>Adinetidae</taxon>
        <taxon>Adineta</taxon>
    </lineage>
</organism>
<accession>A0A814P817</accession>
<reference evidence="3" key="1">
    <citation type="submission" date="2021-02" db="EMBL/GenBank/DDBJ databases">
        <authorList>
            <person name="Nowell W R."/>
        </authorList>
    </citation>
    <scope>NUCLEOTIDE SEQUENCE</scope>
</reference>